<dbReference type="PROSITE" id="PS51257">
    <property type="entry name" value="PROKAR_LIPOPROTEIN"/>
    <property type="match status" value="1"/>
</dbReference>
<evidence type="ECO:0008006" key="3">
    <source>
        <dbReference type="Google" id="ProtNLM"/>
    </source>
</evidence>
<name>A0A1V4SUR0_9CLOT</name>
<dbReference type="Proteomes" id="UP000191448">
    <property type="component" value="Unassembled WGS sequence"/>
</dbReference>
<dbReference type="EMBL" id="LTAY01000059">
    <property type="protein sequence ID" value="OPX47031.1"/>
    <property type="molecule type" value="Genomic_DNA"/>
</dbReference>
<evidence type="ECO:0000313" key="1">
    <source>
        <dbReference type="EMBL" id="OPX47031.1"/>
    </source>
</evidence>
<evidence type="ECO:0000313" key="2">
    <source>
        <dbReference type="Proteomes" id="UP000191448"/>
    </source>
</evidence>
<sequence>MRKNLIIILLIFVVILFGCQKENRDIKIFNSDVARQKALEYMFKMKIGDIEGANEISTKELATKEDLGKNEMSVVSYTVDRISELKDGAYVEMKVVKTQSEGAKCTLDKWVLKVEKESESYKISEIKSTNKQQVASNGNSLDIIDAEASYKEKITNLNDLPDILYPKGQEPMIDVQEIPKQSYQTVGMSLDSNKIAFSTTDGKNCFVAVALMEHARPAAASGGGQQIAPRDLEKILEKPLAQKIVYCDILPNTKIANFVFTEESNALIVQYIEGNNSKGLKIYTMPGGDLLDLKLDKIFPLDKYSVEYVASVKSNILINVKKKDGVNGISQNLLGEYIIDVEKEEVAKL</sequence>
<protein>
    <recommendedName>
        <fullName evidence="3">Lipoprotein</fullName>
    </recommendedName>
</protein>
<accession>A0A1V4SUR0</accession>
<proteinExistence type="predicted"/>
<dbReference type="RefSeq" id="WP_080023524.1">
    <property type="nucleotide sequence ID" value="NZ_LTAY01000059.1"/>
</dbReference>
<reference evidence="1 2" key="1">
    <citation type="submission" date="2016-02" db="EMBL/GenBank/DDBJ databases">
        <title>Genome sequence of Clostridium thermobutyricum DSM 4928.</title>
        <authorList>
            <person name="Poehlein A."/>
            <person name="Daniel R."/>
        </authorList>
    </citation>
    <scope>NUCLEOTIDE SEQUENCE [LARGE SCALE GENOMIC DNA]</scope>
    <source>
        <strain evidence="1 2">DSM 4928</strain>
    </source>
</reference>
<organism evidence="1 2">
    <name type="scientific">Clostridium thermobutyricum DSM 4928</name>
    <dbReference type="NCBI Taxonomy" id="1121339"/>
    <lineage>
        <taxon>Bacteria</taxon>
        <taxon>Bacillati</taxon>
        <taxon>Bacillota</taxon>
        <taxon>Clostridia</taxon>
        <taxon>Eubacteriales</taxon>
        <taxon>Clostridiaceae</taxon>
        <taxon>Clostridium</taxon>
    </lineage>
</organism>
<comment type="caution">
    <text evidence="1">The sequence shown here is derived from an EMBL/GenBank/DDBJ whole genome shotgun (WGS) entry which is preliminary data.</text>
</comment>
<gene>
    <name evidence="1" type="ORF">CLTHE_22700</name>
</gene>
<dbReference type="AlphaFoldDB" id="A0A1V4SUR0"/>